<gene>
    <name evidence="1" type="primary">STE23_5</name>
    <name evidence="1" type="ORF">EV182_004807</name>
</gene>
<comment type="caution">
    <text evidence="1">The sequence shown here is derived from an EMBL/GenBank/DDBJ whole genome shotgun (WGS) entry which is preliminary data.</text>
</comment>
<reference evidence="1" key="1">
    <citation type="submission" date="2022-06" db="EMBL/GenBank/DDBJ databases">
        <title>Phylogenomic reconstructions and comparative analyses of Kickxellomycotina fungi.</title>
        <authorList>
            <person name="Reynolds N.K."/>
            <person name="Stajich J.E."/>
            <person name="Barry K."/>
            <person name="Grigoriev I.V."/>
            <person name="Crous P."/>
            <person name="Smith M.E."/>
        </authorList>
    </citation>
    <scope>NUCLEOTIDE SEQUENCE</scope>
    <source>
        <strain evidence="1">RSA 2271</strain>
    </source>
</reference>
<organism evidence="1 2">
    <name type="scientific">Spiromyces aspiralis</name>
    <dbReference type="NCBI Taxonomy" id="68401"/>
    <lineage>
        <taxon>Eukaryota</taxon>
        <taxon>Fungi</taxon>
        <taxon>Fungi incertae sedis</taxon>
        <taxon>Zoopagomycota</taxon>
        <taxon>Kickxellomycotina</taxon>
        <taxon>Kickxellomycetes</taxon>
        <taxon>Kickxellales</taxon>
        <taxon>Kickxellaceae</taxon>
        <taxon>Spiromyces</taxon>
    </lineage>
</organism>
<name>A0ACC1HRX0_9FUNG</name>
<evidence type="ECO:0000313" key="2">
    <source>
        <dbReference type="Proteomes" id="UP001145114"/>
    </source>
</evidence>
<accession>A0ACC1HRX0</accession>
<sequence length="269" mass="30173">MLQALPSGEPFYIYVGAPIELPGADTRPCRLLRLMKNIEVMQVHDASHSTAAAASMLVKVGMDQDTPESPGMAHFCEHMLFTSSEKCLAVNGLRVYLTTHSGYSNACTSRDHTQYYFSAESSGLEGALDRWSQLFVRPFFDPSYVRCEVKTVDSEFKIRLDDDDDDYCFYALLSELSDSAHPHAKFDIGSYDTLAIGAKQMAIKGSAEVCELDDRGVGEIVYRTPDDDYVLEDYVGYRKTLEMSKPLVYDDSKNQPNYSDDDIQRILGE</sequence>
<keyword evidence="1" id="KW-0482">Metalloprotease</keyword>
<protein>
    <submittedName>
        <fullName evidence="1">Metalloprotease</fullName>
        <ecNumber evidence="1">3.4.24.56</ecNumber>
    </submittedName>
</protein>
<proteinExistence type="predicted"/>
<dbReference type="EMBL" id="JAMZIH010001562">
    <property type="protein sequence ID" value="KAJ1678086.1"/>
    <property type="molecule type" value="Genomic_DNA"/>
</dbReference>
<keyword evidence="2" id="KW-1185">Reference proteome</keyword>
<keyword evidence="1" id="KW-0645">Protease</keyword>
<keyword evidence="1" id="KW-0378">Hydrolase</keyword>
<evidence type="ECO:0000313" key="1">
    <source>
        <dbReference type="EMBL" id="KAJ1678086.1"/>
    </source>
</evidence>
<dbReference type="EC" id="3.4.24.56" evidence="1"/>
<dbReference type="Proteomes" id="UP001145114">
    <property type="component" value="Unassembled WGS sequence"/>
</dbReference>